<reference evidence="1 2" key="1">
    <citation type="submission" date="2019-10" db="EMBL/GenBank/DDBJ databases">
        <title>Alkalibaculum tamaniensis sp.nov., a new alkaliphilic acetogen, isolated on methoxylated aromatics from a mud volcano.</title>
        <authorList>
            <person name="Khomyakova M.A."/>
            <person name="Merkel A.Y."/>
            <person name="Bonch-Osmolovskaya E.A."/>
            <person name="Slobodkin A.I."/>
        </authorList>
    </citation>
    <scope>NUCLEOTIDE SEQUENCE [LARGE SCALE GENOMIC DNA]</scope>
    <source>
        <strain evidence="1 2">M08DMB</strain>
    </source>
</reference>
<accession>A0A6A7K886</accession>
<name>A0A6A7K886_9FIRM</name>
<organism evidence="1 2">
    <name type="scientific">Alkalibaculum sporogenes</name>
    <dbReference type="NCBI Taxonomy" id="2655001"/>
    <lineage>
        <taxon>Bacteria</taxon>
        <taxon>Bacillati</taxon>
        <taxon>Bacillota</taxon>
        <taxon>Clostridia</taxon>
        <taxon>Eubacteriales</taxon>
        <taxon>Eubacteriaceae</taxon>
        <taxon>Alkalibaculum</taxon>
    </lineage>
</organism>
<evidence type="ECO:0000313" key="1">
    <source>
        <dbReference type="EMBL" id="MPW25634.1"/>
    </source>
</evidence>
<protein>
    <submittedName>
        <fullName evidence="1">Uncharacterized protein</fullName>
    </submittedName>
</protein>
<dbReference type="Proteomes" id="UP000440004">
    <property type="component" value="Unassembled WGS sequence"/>
</dbReference>
<dbReference type="EMBL" id="WHNX01000009">
    <property type="protein sequence ID" value="MPW25634.1"/>
    <property type="molecule type" value="Genomic_DNA"/>
</dbReference>
<dbReference type="AlphaFoldDB" id="A0A6A7K886"/>
<comment type="caution">
    <text evidence="1">The sequence shown here is derived from an EMBL/GenBank/DDBJ whole genome shotgun (WGS) entry which is preliminary data.</text>
</comment>
<keyword evidence="2" id="KW-1185">Reference proteome</keyword>
<evidence type="ECO:0000313" key="2">
    <source>
        <dbReference type="Proteomes" id="UP000440004"/>
    </source>
</evidence>
<sequence length="75" mass="7817">MPRKDGTGSVGAGGCASITRQVERGVGRGRMRGSAIAGLKAYCECSNCGEIAKHLRGVPCTSLKCPKCGMTMNRK</sequence>
<proteinExistence type="predicted"/>
<dbReference type="RefSeq" id="WP_152803291.1">
    <property type="nucleotide sequence ID" value="NZ_WHNX01000009.1"/>
</dbReference>
<gene>
    <name evidence="1" type="ORF">GC105_07510</name>
</gene>